<keyword evidence="9" id="KW-1185">Reference proteome</keyword>
<dbReference type="Pfam" id="PF13639">
    <property type="entry name" value="zf-RING_2"/>
    <property type="match status" value="1"/>
</dbReference>
<comment type="caution">
    <text evidence="8">The sequence shown here is derived from an EMBL/GenBank/DDBJ whole genome shotgun (WGS) entry which is preliminary data.</text>
</comment>
<reference evidence="8" key="1">
    <citation type="submission" date="2022-07" db="EMBL/GenBank/DDBJ databases">
        <title>Phylogenomic reconstructions and comparative analyses of Kickxellomycotina fungi.</title>
        <authorList>
            <person name="Reynolds N.K."/>
            <person name="Stajich J.E."/>
            <person name="Barry K."/>
            <person name="Grigoriev I.V."/>
            <person name="Crous P."/>
            <person name="Smith M.E."/>
        </authorList>
    </citation>
    <scope>NUCLEOTIDE SEQUENCE</scope>
    <source>
        <strain evidence="8">NBRC 105413</strain>
    </source>
</reference>
<gene>
    <name evidence="8" type="ORF">LPJ64_002813</name>
</gene>
<dbReference type="GO" id="GO:0061630">
    <property type="term" value="F:ubiquitin protein ligase activity"/>
    <property type="evidence" value="ECO:0007669"/>
    <property type="project" value="TreeGrafter"/>
</dbReference>
<organism evidence="8 9">
    <name type="scientific">Coemansia asiatica</name>
    <dbReference type="NCBI Taxonomy" id="1052880"/>
    <lineage>
        <taxon>Eukaryota</taxon>
        <taxon>Fungi</taxon>
        <taxon>Fungi incertae sedis</taxon>
        <taxon>Zoopagomycota</taxon>
        <taxon>Kickxellomycotina</taxon>
        <taxon>Kickxellomycetes</taxon>
        <taxon>Kickxellales</taxon>
        <taxon>Kickxellaceae</taxon>
        <taxon>Coemansia</taxon>
    </lineage>
</organism>
<keyword evidence="6" id="KW-0812">Transmembrane</keyword>
<keyword evidence="2 4" id="KW-0863">Zinc-finger</keyword>
<keyword evidence="6" id="KW-1133">Transmembrane helix</keyword>
<evidence type="ECO:0000256" key="2">
    <source>
        <dbReference type="ARBA" id="ARBA00022771"/>
    </source>
</evidence>
<evidence type="ECO:0000313" key="8">
    <source>
        <dbReference type="EMBL" id="KAJ1645608.1"/>
    </source>
</evidence>
<dbReference type="Gene3D" id="3.30.40.10">
    <property type="entry name" value="Zinc/RING finger domain, C3HC4 (zinc finger)"/>
    <property type="match status" value="1"/>
</dbReference>
<evidence type="ECO:0000259" key="7">
    <source>
        <dbReference type="PROSITE" id="PS50089"/>
    </source>
</evidence>
<keyword evidence="6" id="KW-0472">Membrane</keyword>
<sequence length="164" mass="18114">MANADSDEGLGTSTIFGIIAGISISLVCAILLVSCAVVKRRALLRRERERLERQIQILQRQRDMVALLQEAKNSHTSCLSEAQIKSLSRRTISEKDIEPCKADLENQNQSTLTCGVCLMDYSVGDLVISLPCSHVFHDACIVPWLTTNDKCPLCIKSIKNLIAN</sequence>
<evidence type="ECO:0000256" key="5">
    <source>
        <dbReference type="SAM" id="Coils"/>
    </source>
</evidence>
<dbReference type="PANTHER" id="PTHR45931">
    <property type="entry name" value="SI:CH211-59O9.10"/>
    <property type="match status" value="1"/>
</dbReference>
<dbReference type="InterPro" id="IPR051834">
    <property type="entry name" value="RING_finger_E3_ligase"/>
</dbReference>
<dbReference type="AlphaFoldDB" id="A0A9W8CKL1"/>
<dbReference type="SMART" id="SM00184">
    <property type="entry name" value="RING"/>
    <property type="match status" value="1"/>
</dbReference>
<accession>A0A9W8CKL1</accession>
<dbReference type="InterPro" id="IPR001841">
    <property type="entry name" value="Znf_RING"/>
</dbReference>
<protein>
    <recommendedName>
        <fullName evidence="7">RING-type domain-containing protein</fullName>
    </recommendedName>
</protein>
<dbReference type="Proteomes" id="UP001145021">
    <property type="component" value="Unassembled WGS sequence"/>
</dbReference>
<dbReference type="GO" id="GO:0005634">
    <property type="term" value="C:nucleus"/>
    <property type="evidence" value="ECO:0007669"/>
    <property type="project" value="TreeGrafter"/>
</dbReference>
<evidence type="ECO:0000256" key="6">
    <source>
        <dbReference type="SAM" id="Phobius"/>
    </source>
</evidence>
<dbReference type="GO" id="GO:0006511">
    <property type="term" value="P:ubiquitin-dependent protein catabolic process"/>
    <property type="evidence" value="ECO:0007669"/>
    <property type="project" value="TreeGrafter"/>
</dbReference>
<keyword evidence="3" id="KW-0862">Zinc</keyword>
<dbReference type="InterPro" id="IPR013083">
    <property type="entry name" value="Znf_RING/FYVE/PHD"/>
</dbReference>
<dbReference type="EMBL" id="JANBOH010000097">
    <property type="protein sequence ID" value="KAJ1645608.1"/>
    <property type="molecule type" value="Genomic_DNA"/>
</dbReference>
<evidence type="ECO:0000313" key="9">
    <source>
        <dbReference type="Proteomes" id="UP001145021"/>
    </source>
</evidence>
<keyword evidence="5" id="KW-0175">Coiled coil</keyword>
<dbReference type="PROSITE" id="PS50089">
    <property type="entry name" value="ZF_RING_2"/>
    <property type="match status" value="1"/>
</dbReference>
<evidence type="ECO:0000256" key="4">
    <source>
        <dbReference type="PROSITE-ProRule" id="PRU00175"/>
    </source>
</evidence>
<proteinExistence type="predicted"/>
<name>A0A9W8CKL1_9FUNG</name>
<feature type="transmembrane region" description="Helical" evidence="6">
    <location>
        <begin position="15"/>
        <end position="38"/>
    </location>
</feature>
<evidence type="ECO:0000256" key="1">
    <source>
        <dbReference type="ARBA" id="ARBA00022723"/>
    </source>
</evidence>
<keyword evidence="1" id="KW-0479">Metal-binding</keyword>
<dbReference type="CDD" id="cd16454">
    <property type="entry name" value="RING-H2_PA-TM-RING"/>
    <property type="match status" value="1"/>
</dbReference>
<feature type="domain" description="RING-type" evidence="7">
    <location>
        <begin position="114"/>
        <end position="154"/>
    </location>
</feature>
<dbReference type="SUPFAM" id="SSF57850">
    <property type="entry name" value="RING/U-box"/>
    <property type="match status" value="1"/>
</dbReference>
<evidence type="ECO:0000256" key="3">
    <source>
        <dbReference type="ARBA" id="ARBA00022833"/>
    </source>
</evidence>
<dbReference type="PANTHER" id="PTHR45931:SF3">
    <property type="entry name" value="RING ZINC FINGER-CONTAINING PROTEIN"/>
    <property type="match status" value="1"/>
</dbReference>
<feature type="coiled-coil region" evidence="5">
    <location>
        <begin position="41"/>
        <end position="68"/>
    </location>
</feature>
<dbReference type="GO" id="GO:0008270">
    <property type="term" value="F:zinc ion binding"/>
    <property type="evidence" value="ECO:0007669"/>
    <property type="project" value="UniProtKB-KW"/>
</dbReference>